<evidence type="ECO:0000259" key="1">
    <source>
        <dbReference type="Pfam" id="PF00561"/>
    </source>
</evidence>
<feature type="domain" description="AB hydrolase-1" evidence="1">
    <location>
        <begin position="34"/>
        <end position="171"/>
    </location>
</feature>
<keyword evidence="3" id="KW-1185">Reference proteome</keyword>
<reference evidence="2" key="1">
    <citation type="submission" date="2020-12" db="EMBL/GenBank/DDBJ databases">
        <authorList>
            <person name="Huq M.A."/>
        </authorList>
    </citation>
    <scope>NUCLEOTIDE SEQUENCE</scope>
    <source>
        <strain evidence="2">MAHUQ-46</strain>
    </source>
</reference>
<dbReference type="Gene3D" id="3.40.50.1820">
    <property type="entry name" value="alpha/beta hydrolase"/>
    <property type="match status" value="1"/>
</dbReference>
<evidence type="ECO:0000313" key="3">
    <source>
        <dbReference type="Proteomes" id="UP000640274"/>
    </source>
</evidence>
<gene>
    <name evidence="2" type="ORF">JFN88_21100</name>
</gene>
<proteinExistence type="predicted"/>
<dbReference type="Proteomes" id="UP000640274">
    <property type="component" value="Unassembled WGS sequence"/>
</dbReference>
<dbReference type="RefSeq" id="WP_199021233.1">
    <property type="nucleotide sequence ID" value="NZ_JAELUP010000103.1"/>
</dbReference>
<keyword evidence="2" id="KW-0378">Hydrolase</keyword>
<dbReference type="PANTHER" id="PTHR42886:SF53">
    <property type="entry name" value="ALPHA_BETA-HYDROLASES SUPERFAMILY PROTEIN"/>
    <property type="match status" value="1"/>
</dbReference>
<organism evidence="2 3">
    <name type="scientific">Paenibacillus roseus</name>
    <dbReference type="NCBI Taxonomy" id="2798579"/>
    <lineage>
        <taxon>Bacteria</taxon>
        <taxon>Bacillati</taxon>
        <taxon>Bacillota</taxon>
        <taxon>Bacilli</taxon>
        <taxon>Bacillales</taxon>
        <taxon>Paenibacillaceae</taxon>
        <taxon>Paenibacillus</taxon>
    </lineage>
</organism>
<accession>A0A934MSA1</accession>
<dbReference type="EMBL" id="JAELUP010000103">
    <property type="protein sequence ID" value="MBJ6363713.1"/>
    <property type="molecule type" value="Genomic_DNA"/>
</dbReference>
<dbReference type="Pfam" id="PF00561">
    <property type="entry name" value="Abhydrolase_1"/>
    <property type="match status" value="1"/>
</dbReference>
<name>A0A934MSA1_9BACL</name>
<dbReference type="GO" id="GO:0016787">
    <property type="term" value="F:hydrolase activity"/>
    <property type="evidence" value="ECO:0007669"/>
    <property type="project" value="UniProtKB-KW"/>
</dbReference>
<dbReference type="SUPFAM" id="SSF53474">
    <property type="entry name" value="alpha/beta-Hydrolases"/>
    <property type="match status" value="1"/>
</dbReference>
<protein>
    <submittedName>
        <fullName evidence="2">Alpha/beta fold hydrolase</fullName>
    </submittedName>
</protein>
<sequence>MGDERSFQYATNSAETRIIRGNIHYASANQPQGTIVIIHGFKGFKDWGMFPYVADRLSAQYDVIRFNLSRNGVGESLTEFDELEQFGRQTFSGDLEDLGALLERVRTGNLPLEGRQPTADRLVLLGHSRGGGEAILWALDHPDTVHGVISWNGSVRFTDIFGETGLQEIRERGIAYTRNARTGQMMPLERVIADDLEQNKARFHITERITELRVPLALIQGDQDYRRLIEGSEQLVERRPDIEWISIAGGDHTYGAKHPFQGTTPALDAAIEATLKAVGDIR</sequence>
<evidence type="ECO:0000313" key="2">
    <source>
        <dbReference type="EMBL" id="MBJ6363713.1"/>
    </source>
</evidence>
<dbReference type="InterPro" id="IPR000073">
    <property type="entry name" value="AB_hydrolase_1"/>
</dbReference>
<dbReference type="PANTHER" id="PTHR42886">
    <property type="entry name" value="RE40534P-RELATED"/>
    <property type="match status" value="1"/>
</dbReference>
<comment type="caution">
    <text evidence="2">The sequence shown here is derived from an EMBL/GenBank/DDBJ whole genome shotgun (WGS) entry which is preliminary data.</text>
</comment>
<dbReference type="AlphaFoldDB" id="A0A934MSA1"/>
<dbReference type="InterPro" id="IPR029058">
    <property type="entry name" value="AB_hydrolase_fold"/>
</dbReference>